<evidence type="ECO:0000313" key="3">
    <source>
        <dbReference type="EMBL" id="QOV43715.1"/>
    </source>
</evidence>
<keyword evidence="1" id="KW-0436">Ligase</keyword>
<dbReference type="GO" id="GO:0043041">
    <property type="term" value="P:amino acid activation for nonribosomal peptide biosynthetic process"/>
    <property type="evidence" value="ECO:0007669"/>
    <property type="project" value="TreeGrafter"/>
</dbReference>
<dbReference type="Pfam" id="PF00668">
    <property type="entry name" value="Condensation"/>
    <property type="match status" value="1"/>
</dbReference>
<dbReference type="Gene3D" id="3.30.559.30">
    <property type="entry name" value="Nonribosomal peptide synthetase, condensation domain"/>
    <property type="match status" value="1"/>
</dbReference>
<name>A0A7M2T730_STRCW</name>
<dbReference type="InterPro" id="IPR001242">
    <property type="entry name" value="Condensation_dom"/>
</dbReference>
<dbReference type="EMBL" id="CP063374">
    <property type="protein sequence ID" value="QOV43715.1"/>
    <property type="molecule type" value="Genomic_DNA"/>
</dbReference>
<sequence length="458" mass="50691">MRIANEGSRPEVLPLLSDQIDRLAIQEWVEQHDLGVEVRMFGRGFRLTGPLDTDALDSALTALVARHEALRAAFPDRGRTGRQEIREARPFTPERVDLTALPEDERADEALRLAGAFLSRNLDLDGGLLMSGVVYRLGEQDHLLGLAVDHLVVDGQSFEILVNELWELYAAAVEGREAKLPEQRFTYADFVRWEAEWLGRDPNPRQMIARFAELLDGIGTNAPVYLPGMLRETNDRYAVGTFDGSLTPETCALLTEYCRSARTTPFVVLFTAYLCALHARSGRSDLAALIPVTRRTEEHLLDLVAFLSTYATVRVRINPSLTFKELSRTVRSAVLETQRLGQVPAPEVTSSLAPTHLGRLLERPCTFFDVAPGGWSGGKREAGGLSVEPTEVPGDQHQIESLEVFASVDDSGVDFTVLFPADVFGEESVRELAHEFTSLVHRFLTAPDTAIGDVLRAD</sequence>
<dbReference type="AlphaFoldDB" id="A0A7M2T730"/>
<dbReference type="KEGG" id="schf:IPT68_29060"/>
<dbReference type="Gene3D" id="3.30.559.10">
    <property type="entry name" value="Chloramphenicol acetyltransferase-like domain"/>
    <property type="match status" value="1"/>
</dbReference>
<reference evidence="3 4" key="1">
    <citation type="submission" date="2020-10" db="EMBL/GenBank/DDBJ databases">
        <title>Streptomyces chromofuscus complate genome analysis.</title>
        <authorList>
            <person name="Anwar N."/>
        </authorList>
    </citation>
    <scope>NUCLEOTIDE SEQUENCE [LARGE SCALE GENOMIC DNA]</scope>
    <source>
        <strain evidence="3 4">DSM 40273</strain>
    </source>
</reference>
<evidence type="ECO:0000313" key="4">
    <source>
        <dbReference type="Proteomes" id="UP000594008"/>
    </source>
</evidence>
<evidence type="ECO:0000256" key="1">
    <source>
        <dbReference type="ARBA" id="ARBA00022598"/>
    </source>
</evidence>
<dbReference type="GO" id="GO:0016874">
    <property type="term" value="F:ligase activity"/>
    <property type="evidence" value="ECO:0007669"/>
    <property type="project" value="UniProtKB-KW"/>
</dbReference>
<feature type="domain" description="Condensation" evidence="2">
    <location>
        <begin position="45"/>
        <end position="453"/>
    </location>
</feature>
<dbReference type="GO" id="GO:0044550">
    <property type="term" value="P:secondary metabolite biosynthetic process"/>
    <property type="evidence" value="ECO:0007669"/>
    <property type="project" value="TreeGrafter"/>
</dbReference>
<proteinExistence type="predicted"/>
<evidence type="ECO:0000259" key="2">
    <source>
        <dbReference type="Pfam" id="PF00668"/>
    </source>
</evidence>
<dbReference type="GO" id="GO:0005737">
    <property type="term" value="C:cytoplasm"/>
    <property type="evidence" value="ECO:0007669"/>
    <property type="project" value="TreeGrafter"/>
</dbReference>
<dbReference type="GO" id="GO:0008610">
    <property type="term" value="P:lipid biosynthetic process"/>
    <property type="evidence" value="ECO:0007669"/>
    <property type="project" value="UniProtKB-ARBA"/>
</dbReference>
<gene>
    <name evidence="3" type="ORF">IPT68_29060</name>
</gene>
<accession>A0A7M2T730</accession>
<organism evidence="3 4">
    <name type="scientific">Streptomyces chromofuscus</name>
    <dbReference type="NCBI Taxonomy" id="42881"/>
    <lineage>
        <taxon>Bacteria</taxon>
        <taxon>Bacillati</taxon>
        <taxon>Actinomycetota</taxon>
        <taxon>Actinomycetes</taxon>
        <taxon>Kitasatosporales</taxon>
        <taxon>Streptomycetaceae</taxon>
        <taxon>Streptomyces</taxon>
    </lineage>
</organism>
<dbReference type="InterPro" id="IPR023213">
    <property type="entry name" value="CAT-like_dom_sf"/>
</dbReference>
<protein>
    <recommendedName>
        <fullName evidence="2">Condensation domain-containing protein</fullName>
    </recommendedName>
</protein>
<dbReference type="GO" id="GO:0031177">
    <property type="term" value="F:phosphopantetheine binding"/>
    <property type="evidence" value="ECO:0007669"/>
    <property type="project" value="TreeGrafter"/>
</dbReference>
<dbReference type="PANTHER" id="PTHR45527:SF10">
    <property type="entry name" value="PYOCHELIN SYNTHASE PCHF"/>
    <property type="match status" value="1"/>
</dbReference>
<keyword evidence="4" id="KW-1185">Reference proteome</keyword>
<dbReference type="Proteomes" id="UP000594008">
    <property type="component" value="Chromosome"/>
</dbReference>
<dbReference type="SUPFAM" id="SSF52777">
    <property type="entry name" value="CoA-dependent acyltransferases"/>
    <property type="match status" value="2"/>
</dbReference>
<dbReference type="PANTHER" id="PTHR45527">
    <property type="entry name" value="NONRIBOSOMAL PEPTIDE SYNTHETASE"/>
    <property type="match status" value="1"/>
</dbReference>
<dbReference type="RefSeq" id="WP_189701421.1">
    <property type="nucleotide sequence ID" value="NZ_BMTA01000027.1"/>
</dbReference>